<dbReference type="SUPFAM" id="SSF55486">
    <property type="entry name" value="Metalloproteases ('zincins'), catalytic domain"/>
    <property type="match status" value="1"/>
</dbReference>
<dbReference type="InterPro" id="IPR014782">
    <property type="entry name" value="Peptidase_M1_dom"/>
</dbReference>
<feature type="domain" description="Peptidase M1 membrane alanine aminopeptidase" evidence="3">
    <location>
        <begin position="287"/>
        <end position="498"/>
    </location>
</feature>
<dbReference type="Pfam" id="PF01433">
    <property type="entry name" value="Peptidase_M1"/>
    <property type="match status" value="1"/>
</dbReference>
<feature type="binding site" evidence="2">
    <location>
        <position position="372"/>
    </location>
    <ligand>
        <name>Zn(2+)</name>
        <dbReference type="ChEBI" id="CHEBI:29105"/>
        <note>catalytic</note>
    </ligand>
</feature>
<evidence type="ECO:0000256" key="2">
    <source>
        <dbReference type="PIRSR" id="PIRSR634015-3"/>
    </source>
</evidence>
<sequence length="504" mass="56809">MKGLKEMNRRRWSYLALAIAALILIGVCFWPGAKPAPNVDKASKDLSNYELSLSLDTVTQTLSGRLRLDYVNGAMAQMDTLYFHLYPNAFAKAETAPFPENEWSLAYPKGFSPGGIKISRVTAGGQPVVYAVEGEINTNLKVVLPAVLTHGERITLEMDYIVQLPHCEGRFGYGTDTYNLANCYPIACVYDENGWNRDPYTAVGDPFYSDMANYRVIFSAPESMVVAATGDLTKEESRQGVTIRTYEAKAVRDYAIVGSEKFQRLERRVGKTTVYAYGFTGENLERALDAGAAALRIYNRLFATYPYRQLSVVEANFYIGGMEFPNLVMIDTSLYGPGNEDWLEMVVAHEVAHQWWYQLVGNNEVKEPWLDEALTQASTVLYFGERYGKAREEVAYDAYLRSSFERIKLGKNFFPSGSQVVDRPITEFQNSAEYDSIVYGKGGMMVLDLRDQMGEKKFYRFLGSYFDQNVFGNATEADFVAAAREATGQNWDPVIQDWLKNDLE</sequence>
<organism evidence="4 5">
    <name type="scientific">Gehongia tenuis</name>
    <dbReference type="NCBI Taxonomy" id="2763655"/>
    <lineage>
        <taxon>Bacteria</taxon>
        <taxon>Bacillati</taxon>
        <taxon>Bacillota</taxon>
        <taxon>Clostridia</taxon>
        <taxon>Christensenellales</taxon>
        <taxon>Christensenellaceae</taxon>
        <taxon>Gehongia</taxon>
    </lineage>
</organism>
<dbReference type="InterPro" id="IPR027268">
    <property type="entry name" value="Peptidase_M4/M1_CTD_sf"/>
</dbReference>
<feature type="binding site" evidence="2">
    <location>
        <position position="353"/>
    </location>
    <ligand>
        <name>Zn(2+)</name>
        <dbReference type="ChEBI" id="CHEBI:29105"/>
        <note>catalytic</note>
    </ligand>
</feature>
<dbReference type="Gene3D" id="1.10.390.10">
    <property type="entry name" value="Neutral Protease Domain 2"/>
    <property type="match status" value="1"/>
</dbReference>
<comment type="caution">
    <text evidence="4">The sequence shown here is derived from an EMBL/GenBank/DDBJ whole genome shotgun (WGS) entry which is preliminary data.</text>
</comment>
<keyword evidence="2" id="KW-0479">Metal-binding</keyword>
<dbReference type="CDD" id="cd09604">
    <property type="entry name" value="M1_APN_like"/>
    <property type="match status" value="1"/>
</dbReference>
<dbReference type="AlphaFoldDB" id="A0A926D667"/>
<keyword evidence="5" id="KW-1185">Reference proteome</keyword>
<evidence type="ECO:0000256" key="1">
    <source>
        <dbReference type="PIRSR" id="PIRSR634015-1"/>
    </source>
</evidence>
<feature type="binding site" evidence="2">
    <location>
        <position position="349"/>
    </location>
    <ligand>
        <name>Zn(2+)</name>
        <dbReference type="ChEBI" id="CHEBI:29105"/>
        <note>catalytic</note>
    </ligand>
</feature>
<keyword evidence="2" id="KW-0862">Zinc</keyword>
<comment type="cofactor">
    <cofactor evidence="2">
        <name>Zn(2+)</name>
        <dbReference type="ChEBI" id="CHEBI:29105"/>
    </cofactor>
    <text evidence="2">Binds 1 zinc ion per subunit.</text>
</comment>
<reference evidence="4" key="1">
    <citation type="submission" date="2020-08" db="EMBL/GenBank/DDBJ databases">
        <title>Genome public.</title>
        <authorList>
            <person name="Liu C."/>
            <person name="Sun Q."/>
        </authorList>
    </citation>
    <scope>NUCLEOTIDE SEQUENCE</scope>
    <source>
        <strain evidence="4">NSJ-53</strain>
    </source>
</reference>
<name>A0A926D667_9FIRM</name>
<gene>
    <name evidence="4" type="ORF">H8696_09635</name>
</gene>
<dbReference type="PANTHER" id="PTHR45726:SF3">
    <property type="entry name" value="LEUKOTRIENE A-4 HYDROLASE"/>
    <property type="match status" value="1"/>
</dbReference>
<dbReference type="GO" id="GO:0008237">
    <property type="term" value="F:metallopeptidase activity"/>
    <property type="evidence" value="ECO:0007669"/>
    <property type="project" value="InterPro"/>
</dbReference>
<evidence type="ECO:0000313" key="4">
    <source>
        <dbReference type="EMBL" id="MBC8532108.1"/>
    </source>
</evidence>
<evidence type="ECO:0000313" key="5">
    <source>
        <dbReference type="Proteomes" id="UP000623172"/>
    </source>
</evidence>
<dbReference type="PANTHER" id="PTHR45726">
    <property type="entry name" value="LEUKOTRIENE A-4 HYDROLASE"/>
    <property type="match status" value="1"/>
</dbReference>
<dbReference type="RefSeq" id="WP_249317207.1">
    <property type="nucleotide sequence ID" value="NZ_JACRSR010000004.1"/>
</dbReference>
<feature type="active site" description="Proton acceptor" evidence="1">
    <location>
        <position position="350"/>
    </location>
</feature>
<dbReference type="EMBL" id="JACRSR010000004">
    <property type="protein sequence ID" value="MBC8532108.1"/>
    <property type="molecule type" value="Genomic_DNA"/>
</dbReference>
<evidence type="ECO:0000259" key="3">
    <source>
        <dbReference type="Pfam" id="PF01433"/>
    </source>
</evidence>
<protein>
    <submittedName>
        <fullName evidence="4">M1 family metallopeptidase</fullName>
    </submittedName>
</protein>
<feature type="active site" description="Proton donor" evidence="1">
    <location>
        <position position="439"/>
    </location>
</feature>
<dbReference type="InterPro" id="IPR034015">
    <property type="entry name" value="M1_LTA4H"/>
</dbReference>
<accession>A0A926D667</accession>
<dbReference type="GO" id="GO:0008270">
    <property type="term" value="F:zinc ion binding"/>
    <property type="evidence" value="ECO:0007669"/>
    <property type="project" value="InterPro"/>
</dbReference>
<proteinExistence type="predicted"/>
<dbReference type="Proteomes" id="UP000623172">
    <property type="component" value="Unassembled WGS sequence"/>
</dbReference>